<proteinExistence type="predicted"/>
<name>A0A2P4SJ42_BAMTH</name>
<sequence length="34" mass="3955">MFDTLQNISPIPLLPQQHHLSTLHKQVYPKVTTK</sequence>
<comment type="caution">
    <text evidence="1">The sequence shown here is derived from an EMBL/GenBank/DDBJ whole genome shotgun (WGS) entry which is preliminary data.</text>
</comment>
<evidence type="ECO:0000313" key="2">
    <source>
        <dbReference type="Proteomes" id="UP000237246"/>
    </source>
</evidence>
<dbReference type="AlphaFoldDB" id="A0A2P4SJ42"/>
<protein>
    <submittedName>
        <fullName evidence="1">Uncharacterized protein</fullName>
    </submittedName>
</protein>
<keyword evidence="2" id="KW-1185">Reference proteome</keyword>
<gene>
    <name evidence="1" type="ORF">CIB84_012118</name>
</gene>
<accession>A0A2P4SJ42</accession>
<dbReference type="EMBL" id="PPHD01043533">
    <property type="protein sequence ID" value="POI24134.1"/>
    <property type="molecule type" value="Genomic_DNA"/>
</dbReference>
<dbReference type="Proteomes" id="UP000237246">
    <property type="component" value="Unassembled WGS sequence"/>
</dbReference>
<organism evidence="1 2">
    <name type="scientific">Bambusicola thoracicus</name>
    <name type="common">Chinese bamboo-partridge</name>
    <name type="synonym">Perdix thoracica</name>
    <dbReference type="NCBI Taxonomy" id="9083"/>
    <lineage>
        <taxon>Eukaryota</taxon>
        <taxon>Metazoa</taxon>
        <taxon>Chordata</taxon>
        <taxon>Craniata</taxon>
        <taxon>Vertebrata</taxon>
        <taxon>Euteleostomi</taxon>
        <taxon>Archelosauria</taxon>
        <taxon>Archosauria</taxon>
        <taxon>Dinosauria</taxon>
        <taxon>Saurischia</taxon>
        <taxon>Theropoda</taxon>
        <taxon>Coelurosauria</taxon>
        <taxon>Aves</taxon>
        <taxon>Neognathae</taxon>
        <taxon>Galloanserae</taxon>
        <taxon>Galliformes</taxon>
        <taxon>Phasianidae</taxon>
        <taxon>Perdicinae</taxon>
        <taxon>Bambusicola</taxon>
    </lineage>
</organism>
<reference evidence="1 2" key="1">
    <citation type="submission" date="2018-01" db="EMBL/GenBank/DDBJ databases">
        <title>Comparison of the Chinese Bamboo Partridge and Red Junglefowl genome sequences highlights the importance of demography in genome evolution.</title>
        <authorList>
            <person name="Tiley G.P."/>
            <person name="Kimball R.T."/>
            <person name="Braun E.L."/>
            <person name="Burleigh J.G."/>
        </authorList>
    </citation>
    <scope>NUCLEOTIDE SEQUENCE [LARGE SCALE GENOMIC DNA]</scope>
    <source>
        <strain evidence="1">RTK389</strain>
        <tissue evidence="1">Blood</tissue>
    </source>
</reference>
<evidence type="ECO:0000313" key="1">
    <source>
        <dbReference type="EMBL" id="POI24134.1"/>
    </source>
</evidence>